<evidence type="ECO:0000313" key="5">
    <source>
        <dbReference type="Proteomes" id="UP000191980"/>
    </source>
</evidence>
<dbReference type="GO" id="GO:0009432">
    <property type="term" value="P:SOS response"/>
    <property type="evidence" value="ECO:0007669"/>
    <property type="project" value="TreeGrafter"/>
</dbReference>
<evidence type="ECO:0000256" key="2">
    <source>
        <dbReference type="PROSITE-ProRule" id="PRU00409"/>
    </source>
</evidence>
<protein>
    <recommendedName>
        <fullName evidence="3">ATP-grasp domain-containing protein</fullName>
    </recommendedName>
</protein>
<dbReference type="GO" id="GO:0046872">
    <property type="term" value="F:metal ion binding"/>
    <property type="evidence" value="ECO:0007669"/>
    <property type="project" value="InterPro"/>
</dbReference>
<dbReference type="Gene3D" id="2.30.36.100">
    <property type="match status" value="1"/>
</dbReference>
<dbReference type="PANTHER" id="PTHR21621:SF0">
    <property type="entry name" value="BETA-CITRYLGLUTAMATE SYNTHASE B-RELATED"/>
    <property type="match status" value="1"/>
</dbReference>
<keyword evidence="2" id="KW-0067">ATP-binding</keyword>
<reference evidence="4 5" key="1">
    <citation type="submission" date="2015-12" db="EMBL/GenBank/DDBJ databases">
        <authorList>
            <person name="Shamseldin A."/>
            <person name="Moawad H."/>
            <person name="Abd El-Rahim W.M."/>
            <person name="Sadowsky M.J."/>
        </authorList>
    </citation>
    <scope>NUCLEOTIDE SEQUENCE [LARGE SCALE GENOMIC DNA]</scope>
    <source>
        <strain evidence="4 5">WF1</strain>
    </source>
</reference>
<evidence type="ECO:0000313" key="4">
    <source>
        <dbReference type="EMBL" id="OQK18354.1"/>
    </source>
</evidence>
<dbReference type="PROSITE" id="PS50975">
    <property type="entry name" value="ATP_GRASP"/>
    <property type="match status" value="1"/>
</dbReference>
<dbReference type="Proteomes" id="UP000191980">
    <property type="component" value="Unassembled WGS sequence"/>
</dbReference>
<keyword evidence="2" id="KW-0547">Nucleotide-binding</keyword>
<sequence>MRLLVFEFITGGGFINQPLPASLLQEGYLMRNALIDDLCTIADLNLLVLQDQRLDLNLENQAAGIEYVMMSQEEGLQTLLFRRQSEYDAVWLIAPETDGILAQWCRFFGKQGKFLYTSAHQAVEICQDKLMTTKLLQNAGIACVSSCLYDSSQAQRQGSWVIKSNDSAGCDQVYQIHSSDDWQNVVPRLLAEKSYIIQPYISGKSLSLSCLFYQRKAYFICCNEQHTHSEQQQIILSACTVNINNKNNQCYQLLCQQIATAIPQLFGYVGIDFIETETGENLILEINPRLTTSYAGINEALGVNVAELVLNLSGKPPLLNKIRSQQVLVSIDQGNADAS</sequence>
<dbReference type="PANTHER" id="PTHR21621">
    <property type="entry name" value="RIBOSOMAL PROTEIN S6 MODIFICATION PROTEIN"/>
    <property type="match status" value="1"/>
</dbReference>
<dbReference type="EMBL" id="LPUF01000001">
    <property type="protein sequence ID" value="OQK18354.1"/>
    <property type="molecule type" value="Genomic_DNA"/>
</dbReference>
<dbReference type="STRING" id="1420851.AU255_11215"/>
<dbReference type="Gene3D" id="3.30.470.20">
    <property type="entry name" value="ATP-grasp fold, B domain"/>
    <property type="match status" value="1"/>
</dbReference>
<dbReference type="GO" id="GO:0005737">
    <property type="term" value="C:cytoplasm"/>
    <property type="evidence" value="ECO:0007669"/>
    <property type="project" value="TreeGrafter"/>
</dbReference>
<dbReference type="OrthoDB" id="271331at2"/>
<organism evidence="4 5">
    <name type="scientific">Methyloprofundus sedimenti</name>
    <dbReference type="NCBI Taxonomy" id="1420851"/>
    <lineage>
        <taxon>Bacteria</taxon>
        <taxon>Pseudomonadati</taxon>
        <taxon>Pseudomonadota</taxon>
        <taxon>Gammaproteobacteria</taxon>
        <taxon>Methylococcales</taxon>
        <taxon>Methylococcaceae</taxon>
        <taxon>Methyloprofundus</taxon>
    </lineage>
</organism>
<dbReference type="Pfam" id="PF18301">
    <property type="entry name" value="preATP-grasp_3"/>
    <property type="match status" value="1"/>
</dbReference>
<name>A0A1V8M9S2_9GAMM</name>
<evidence type="ECO:0000259" key="3">
    <source>
        <dbReference type="PROSITE" id="PS50975"/>
    </source>
</evidence>
<feature type="domain" description="ATP-grasp" evidence="3">
    <location>
        <begin position="133"/>
        <end position="314"/>
    </location>
</feature>
<dbReference type="GO" id="GO:0018169">
    <property type="term" value="F:ribosomal S6-glutamic acid ligase activity"/>
    <property type="evidence" value="ECO:0007669"/>
    <property type="project" value="TreeGrafter"/>
</dbReference>
<dbReference type="Pfam" id="PF02655">
    <property type="entry name" value="ATP-grasp_3"/>
    <property type="match status" value="1"/>
</dbReference>
<keyword evidence="5" id="KW-1185">Reference proteome</keyword>
<dbReference type="GO" id="GO:0005524">
    <property type="term" value="F:ATP binding"/>
    <property type="evidence" value="ECO:0007669"/>
    <property type="project" value="UniProtKB-UniRule"/>
</dbReference>
<dbReference type="InterPro" id="IPR040803">
    <property type="entry name" value="MfnD_preATP-grasp"/>
</dbReference>
<accession>A0A1V8M9S2</accession>
<evidence type="ECO:0000256" key="1">
    <source>
        <dbReference type="ARBA" id="ARBA00023211"/>
    </source>
</evidence>
<dbReference type="AlphaFoldDB" id="A0A1V8M9S2"/>
<dbReference type="SUPFAM" id="SSF56059">
    <property type="entry name" value="Glutathione synthetase ATP-binding domain-like"/>
    <property type="match status" value="1"/>
</dbReference>
<gene>
    <name evidence="4" type="ORF">AU255_11215</name>
</gene>
<dbReference type="Gene3D" id="3.40.50.11770">
    <property type="match status" value="1"/>
</dbReference>
<dbReference type="InterPro" id="IPR003806">
    <property type="entry name" value="ATP-grasp_PylC-type"/>
</dbReference>
<dbReference type="InterPro" id="IPR011761">
    <property type="entry name" value="ATP-grasp"/>
</dbReference>
<dbReference type="RefSeq" id="WP_158083107.1">
    <property type="nucleotide sequence ID" value="NZ_LPUF01000001.1"/>
</dbReference>
<comment type="caution">
    <text evidence="4">The sequence shown here is derived from an EMBL/GenBank/DDBJ whole genome shotgun (WGS) entry which is preliminary data.</text>
</comment>
<dbReference type="PIRSF" id="PIRSF016766">
    <property type="entry name" value="UCP016766_ATPgrasp"/>
    <property type="match status" value="1"/>
</dbReference>
<proteinExistence type="predicted"/>
<dbReference type="InterPro" id="IPR024710">
    <property type="entry name" value="MfnD"/>
</dbReference>
<keyword evidence="1" id="KW-0464">Manganese</keyword>